<protein>
    <submittedName>
        <fullName evidence="3">Uncharacterized protein</fullName>
    </submittedName>
</protein>
<evidence type="ECO:0000313" key="4">
    <source>
        <dbReference type="Proteomes" id="UP000671828"/>
    </source>
</evidence>
<organism evidence="3 4">
    <name type="scientific">Saccharothrix algeriensis</name>
    <dbReference type="NCBI Taxonomy" id="173560"/>
    <lineage>
        <taxon>Bacteria</taxon>
        <taxon>Bacillati</taxon>
        <taxon>Actinomycetota</taxon>
        <taxon>Actinomycetes</taxon>
        <taxon>Pseudonocardiales</taxon>
        <taxon>Pseudonocardiaceae</taxon>
        <taxon>Saccharothrix</taxon>
    </lineage>
</organism>
<proteinExistence type="predicted"/>
<dbReference type="Proteomes" id="UP001195724">
    <property type="component" value="Unassembled WGS sequence"/>
</dbReference>
<evidence type="ECO:0000313" key="5">
    <source>
        <dbReference type="Proteomes" id="UP001195724"/>
    </source>
</evidence>
<keyword evidence="1" id="KW-0812">Transmembrane</keyword>
<feature type="transmembrane region" description="Helical" evidence="1">
    <location>
        <begin position="7"/>
        <end position="28"/>
    </location>
</feature>
<evidence type="ECO:0000256" key="1">
    <source>
        <dbReference type="SAM" id="Phobius"/>
    </source>
</evidence>
<dbReference type="RefSeq" id="WP_204843417.1">
    <property type="nucleotide sequence ID" value="NZ_JAFBCL010000001.1"/>
</dbReference>
<dbReference type="AlphaFoldDB" id="A0A8T8HSN6"/>
<dbReference type="EMBL" id="JAFBCL010000001">
    <property type="protein sequence ID" value="MBM7812671.1"/>
    <property type="molecule type" value="Genomic_DNA"/>
</dbReference>
<gene>
    <name evidence="3" type="ORF">J7S33_18230</name>
    <name evidence="2" type="ORF">JOE68_003536</name>
</gene>
<accession>A0A8T8HSN6</accession>
<sequence>MRKITRVALWVVVVVAVGVLLELPWHWVALAGGLPVLSGWLNDRLRRSTPMGREEAFWVHALRDLARRHGWRHSVSMDGYRLTGEHRGVPFELESTVERVHEGGSGEFDLRTTGVLSVPLETRLPPARLSRRDGEVAVEAAEDVGRALRESGFDRWLLERGLTVLDVRPGRLSAPLGEQSAPGVLAQLEFLVLAAEHFPANLRGDRS</sequence>
<reference evidence="3" key="2">
    <citation type="submission" date="2021-04" db="EMBL/GenBank/DDBJ databases">
        <title>Saccharothrix algeriensis WGS.</title>
        <authorList>
            <person name="Stuskova K."/>
            <person name="Hakalova E."/>
            <person name="Tebbal A.B."/>
            <person name="Eichmeier A."/>
        </authorList>
    </citation>
    <scope>NUCLEOTIDE SEQUENCE</scope>
    <source>
        <strain evidence="3">NRRL B-24137</strain>
    </source>
</reference>
<dbReference type="EMBL" id="CP072788">
    <property type="protein sequence ID" value="QTR01369.1"/>
    <property type="molecule type" value="Genomic_DNA"/>
</dbReference>
<keyword evidence="1" id="KW-0472">Membrane</keyword>
<dbReference type="Proteomes" id="UP000671828">
    <property type="component" value="Chromosome"/>
</dbReference>
<keyword evidence="5" id="KW-1185">Reference proteome</keyword>
<name>A0A8T8HSN6_9PSEU</name>
<keyword evidence="1" id="KW-1133">Transmembrane helix</keyword>
<reference evidence="2 5" key="1">
    <citation type="submission" date="2021-01" db="EMBL/GenBank/DDBJ databases">
        <title>Sequencing the genomes of 1000 actinobacteria strains.</title>
        <authorList>
            <person name="Klenk H.-P."/>
        </authorList>
    </citation>
    <scope>NUCLEOTIDE SEQUENCE [LARGE SCALE GENOMIC DNA]</scope>
    <source>
        <strain evidence="2 5">DSM 44581</strain>
    </source>
</reference>
<evidence type="ECO:0000313" key="2">
    <source>
        <dbReference type="EMBL" id="MBM7812671.1"/>
    </source>
</evidence>
<evidence type="ECO:0000313" key="3">
    <source>
        <dbReference type="EMBL" id="QTR01369.1"/>
    </source>
</evidence>